<dbReference type="GeneID" id="18872609"/>
<reference evidence="2 3" key="1">
    <citation type="journal article" date="2011" name="Proc. Natl. Acad. Sci. U.S.A.">
        <title>Comparative genomics of xylose-fermenting fungi for enhanced biofuel production.</title>
        <authorList>
            <person name="Wohlbach D.J."/>
            <person name="Kuo A."/>
            <person name="Sato T.K."/>
            <person name="Potts K.M."/>
            <person name="Salamov A.A."/>
            <person name="LaButti K.M."/>
            <person name="Sun H."/>
            <person name="Clum A."/>
            <person name="Pangilinan J.L."/>
            <person name="Lindquist E.A."/>
            <person name="Lucas S."/>
            <person name="Lapidus A."/>
            <person name="Jin M."/>
            <person name="Gunawan C."/>
            <person name="Balan V."/>
            <person name="Dale B.E."/>
            <person name="Jeffries T.W."/>
            <person name="Zinkel R."/>
            <person name="Barry K.W."/>
            <person name="Grigoriev I.V."/>
            <person name="Gasch A.P."/>
        </authorList>
    </citation>
    <scope>NUCLEOTIDE SEQUENCE [LARGE SCALE GENOMIC DNA]</scope>
    <source>
        <strain evidence="3">NRRL Y-27907 / 11-Y1</strain>
    </source>
</reference>
<comment type="similarity">
    <text evidence="1">Belongs to the universal ribosomal protein uL10 family.</text>
</comment>
<dbReference type="Gene3D" id="3.30.70.1730">
    <property type="match status" value="1"/>
</dbReference>
<evidence type="ECO:0008006" key="4">
    <source>
        <dbReference type="Google" id="ProtNLM"/>
    </source>
</evidence>
<keyword evidence="3" id="KW-1185">Reference proteome</keyword>
<dbReference type="InterPro" id="IPR047865">
    <property type="entry name" value="Ribosomal_uL10_bac_type"/>
</dbReference>
<dbReference type="Proteomes" id="UP000000709">
    <property type="component" value="Unassembled WGS sequence"/>
</dbReference>
<name>G3AE32_SPAPN</name>
<dbReference type="RefSeq" id="XP_007372978.1">
    <property type="nucleotide sequence ID" value="XM_007372916.1"/>
</dbReference>
<proteinExistence type="inferred from homology"/>
<dbReference type="OMA" id="FAHHNNL"/>
<dbReference type="eggNOG" id="ENOG502QRUI">
    <property type="taxonomic scope" value="Eukaryota"/>
</dbReference>
<dbReference type="AlphaFoldDB" id="G3AE32"/>
<dbReference type="InParanoid" id="G3AE32"/>
<accession>G3AE32</accession>
<dbReference type="GO" id="GO:0005762">
    <property type="term" value="C:mitochondrial large ribosomal subunit"/>
    <property type="evidence" value="ECO:0007669"/>
    <property type="project" value="EnsemblFungi"/>
</dbReference>
<sequence length="271" mass="30004">MLSFCGISRAAIRSASYAIRSPSILAFSSSFSTTTFRFNETISQSATTPAPFKVDVFDEAFLARDTEKPLFSRKTYLLDYYKYLNETNEVLLIVHHNNLNHTEGVKLRREVVAAGAKMHIVKGSMYRLYLRSAHEVDPAAKGMTEKNRDVQHPLLPLFSGPTAIFSIPACEPSVIAALMKVINKHKEKLFLVGAKVETQAMSAAEVMNLKDLPNKKQLQEQLAGLLTVLGGAGLVRTLESPANMLYLTVQQRAKDLDPDAEKEATEEVVSN</sequence>
<organism evidence="3">
    <name type="scientific">Spathaspora passalidarum (strain NRRL Y-27907 / 11-Y1)</name>
    <dbReference type="NCBI Taxonomy" id="619300"/>
    <lineage>
        <taxon>Eukaryota</taxon>
        <taxon>Fungi</taxon>
        <taxon>Dikarya</taxon>
        <taxon>Ascomycota</taxon>
        <taxon>Saccharomycotina</taxon>
        <taxon>Pichiomycetes</taxon>
        <taxon>Debaryomycetaceae</taxon>
        <taxon>Spathaspora</taxon>
    </lineage>
</organism>
<dbReference type="InterPro" id="IPR043141">
    <property type="entry name" value="Ribosomal_uL10-like_sf"/>
</dbReference>
<evidence type="ECO:0000313" key="2">
    <source>
        <dbReference type="EMBL" id="EGW35566.1"/>
    </source>
</evidence>
<dbReference type="OrthoDB" id="360689at2759"/>
<dbReference type="SUPFAM" id="SSF160369">
    <property type="entry name" value="Ribosomal protein L10-like"/>
    <property type="match status" value="1"/>
</dbReference>
<dbReference type="STRING" id="619300.G3AE32"/>
<evidence type="ECO:0000256" key="1">
    <source>
        <dbReference type="ARBA" id="ARBA00008889"/>
    </source>
</evidence>
<evidence type="ECO:0000313" key="3">
    <source>
        <dbReference type="Proteomes" id="UP000000709"/>
    </source>
</evidence>
<protein>
    <recommendedName>
        <fullName evidence="4">Ribosomal protein L10</fullName>
    </recommendedName>
</protein>
<dbReference type="KEGG" id="spaa:SPAPADRAFT_58794"/>
<dbReference type="EMBL" id="GL996499">
    <property type="protein sequence ID" value="EGW35566.1"/>
    <property type="molecule type" value="Genomic_DNA"/>
</dbReference>
<dbReference type="GO" id="GO:0003735">
    <property type="term" value="F:structural constituent of ribosome"/>
    <property type="evidence" value="ECO:0007669"/>
    <property type="project" value="EnsemblFungi"/>
</dbReference>
<dbReference type="HOGENOM" id="CLU_078018_0_0_1"/>
<dbReference type="FunCoup" id="G3AE32">
    <property type="interactions" value="146"/>
</dbReference>
<dbReference type="PANTHER" id="PTHR11560">
    <property type="entry name" value="39S RIBOSOMAL PROTEIN L10, MITOCHONDRIAL"/>
    <property type="match status" value="1"/>
</dbReference>
<gene>
    <name evidence="2" type="ORF">SPAPADRAFT_58794</name>
</gene>
<dbReference type="CDD" id="cd05797">
    <property type="entry name" value="Ribosomal_L10"/>
    <property type="match status" value="1"/>
</dbReference>